<comment type="caution">
    <text evidence="2">The sequence shown here is derived from an EMBL/GenBank/DDBJ whole genome shotgun (WGS) entry which is preliminary data.</text>
</comment>
<feature type="chain" id="PRO_5046404477" evidence="1">
    <location>
        <begin position="20"/>
        <end position="347"/>
    </location>
</feature>
<evidence type="ECO:0000313" key="3">
    <source>
        <dbReference type="Proteomes" id="UP000216189"/>
    </source>
</evidence>
<organism evidence="2 3">
    <name type="scientific">Segatella bryantii</name>
    <name type="common">Prevotella bryantii</name>
    <dbReference type="NCBI Taxonomy" id="77095"/>
    <lineage>
        <taxon>Bacteria</taxon>
        <taxon>Pseudomonadati</taxon>
        <taxon>Bacteroidota</taxon>
        <taxon>Bacteroidia</taxon>
        <taxon>Bacteroidales</taxon>
        <taxon>Prevotellaceae</taxon>
        <taxon>Segatella</taxon>
    </lineage>
</organism>
<dbReference type="RefSeq" id="WP_144263812.1">
    <property type="nucleotide sequence ID" value="NZ_CP091801.1"/>
</dbReference>
<dbReference type="EMBL" id="NPJF01000026">
    <property type="protein sequence ID" value="OYP55837.1"/>
    <property type="molecule type" value="Genomic_DNA"/>
</dbReference>
<proteinExistence type="predicted"/>
<gene>
    <name evidence="2" type="ORF">CIK91_05760</name>
</gene>
<evidence type="ECO:0000256" key="1">
    <source>
        <dbReference type="SAM" id="SignalP"/>
    </source>
</evidence>
<accession>A0ABX4EJ03</accession>
<feature type="signal peptide" evidence="1">
    <location>
        <begin position="1"/>
        <end position="19"/>
    </location>
</feature>
<name>A0ABX4EJ03_SEGBR</name>
<keyword evidence="1" id="KW-0732">Signal</keyword>
<evidence type="ECO:0000313" key="2">
    <source>
        <dbReference type="EMBL" id="OYP55837.1"/>
    </source>
</evidence>
<sequence length="347" mass="36644">MKKIFTLISVALVAMGVNAQTESYSAITNSALSSEYAAVVGSNGVATNVSNGSSKVNFSTTNVTVEAVGSSDPADLAGGGQDITIGNLISEADHTYELVSINSTKDIKWEAKNQGDIDFWYVAGTGTPAVSMVAEEIFSDGTGTGTYRVKVTAFDPATGGEPASGLYYKITTAVDGALKVGIWANKGNRTTFLVDGETKQAIPYLVEGYINGQNYSEDDVTAGKATAEQVGKKKWLTNDEIVALRSASNSEWVIGAGNQNFWGNVIIDAKAGKTYWLFQGNSQIGFQGYTFAPGKTKEELVTGIESVKVVAAADNNADAPIYNLAGQKVSKNYKGVVVQNGKKFVQK</sequence>
<dbReference type="Proteomes" id="UP000216189">
    <property type="component" value="Unassembled WGS sequence"/>
</dbReference>
<keyword evidence="3" id="KW-1185">Reference proteome</keyword>
<reference evidence="2 3" key="1">
    <citation type="submission" date="2017-08" db="EMBL/GenBank/DDBJ databases">
        <title>Comparative genomics of non-oral Prevotella species.</title>
        <authorList>
            <person name="Accetto T."/>
            <person name="Nograsek B."/>
            <person name="Avgustin G."/>
        </authorList>
    </citation>
    <scope>NUCLEOTIDE SEQUENCE [LARGE SCALE GENOMIC DNA]</scope>
    <source>
        <strain evidence="2 3">TC1-1</strain>
    </source>
</reference>
<protein>
    <submittedName>
        <fullName evidence="2">Uncharacterized protein</fullName>
    </submittedName>
</protein>